<dbReference type="Proteomes" id="UP000316313">
    <property type="component" value="Chromosome"/>
</dbReference>
<evidence type="ECO:0000256" key="3">
    <source>
        <dbReference type="ARBA" id="ARBA00022840"/>
    </source>
</evidence>
<dbReference type="EC" id="2.7.1.24" evidence="5 6"/>
<keyword evidence="4 5" id="KW-0173">Coenzyme A biosynthesis</keyword>
<evidence type="ECO:0000256" key="5">
    <source>
        <dbReference type="HAMAP-Rule" id="MF_00376"/>
    </source>
</evidence>
<keyword evidence="3 5" id="KW-0067">ATP-binding</keyword>
<comment type="catalytic activity">
    <reaction evidence="5">
        <text>3'-dephospho-CoA + ATP = ADP + CoA + H(+)</text>
        <dbReference type="Rhea" id="RHEA:18245"/>
        <dbReference type="ChEBI" id="CHEBI:15378"/>
        <dbReference type="ChEBI" id="CHEBI:30616"/>
        <dbReference type="ChEBI" id="CHEBI:57287"/>
        <dbReference type="ChEBI" id="CHEBI:57328"/>
        <dbReference type="ChEBI" id="CHEBI:456216"/>
        <dbReference type="EC" id="2.7.1.24"/>
    </reaction>
</comment>
<dbReference type="EMBL" id="CP038141">
    <property type="protein sequence ID" value="QDH17633.1"/>
    <property type="molecule type" value="Genomic_DNA"/>
</dbReference>
<dbReference type="Gene3D" id="3.40.50.300">
    <property type="entry name" value="P-loop containing nucleotide triphosphate hydrolases"/>
    <property type="match status" value="1"/>
</dbReference>
<dbReference type="PROSITE" id="PS51219">
    <property type="entry name" value="DPCK"/>
    <property type="match status" value="1"/>
</dbReference>
<dbReference type="CDD" id="cd02022">
    <property type="entry name" value="DPCK"/>
    <property type="match status" value="1"/>
</dbReference>
<gene>
    <name evidence="5" type="primary">coaE</name>
    <name evidence="7" type="ORF">E3D00_08725</name>
</gene>
<comment type="subcellular location">
    <subcellularLocation>
        <location evidence="5">Cytoplasm</location>
    </subcellularLocation>
</comment>
<comment type="pathway">
    <text evidence="5">Cofactor biosynthesis; coenzyme A biosynthesis; CoA from (R)-pantothenate: step 5/5.</text>
</comment>
<dbReference type="AlphaFoldDB" id="A0A4Y6UJ48"/>
<keyword evidence="5" id="KW-0963">Cytoplasm</keyword>
<dbReference type="KEGG" id="ssam:E3D00_08725"/>
<evidence type="ECO:0000313" key="8">
    <source>
        <dbReference type="Proteomes" id="UP000316313"/>
    </source>
</evidence>
<dbReference type="PANTHER" id="PTHR10695:SF46">
    <property type="entry name" value="BIFUNCTIONAL COENZYME A SYNTHASE-RELATED"/>
    <property type="match status" value="1"/>
</dbReference>
<dbReference type="GO" id="GO:0005524">
    <property type="term" value="F:ATP binding"/>
    <property type="evidence" value="ECO:0007669"/>
    <property type="project" value="UniProtKB-UniRule"/>
</dbReference>
<protein>
    <recommendedName>
        <fullName evidence="5 6">Dephospho-CoA kinase</fullName>
        <ecNumber evidence="5 6">2.7.1.24</ecNumber>
    </recommendedName>
    <alternativeName>
        <fullName evidence="5">Dephosphocoenzyme A kinase</fullName>
    </alternativeName>
</protein>
<dbReference type="GO" id="GO:0005737">
    <property type="term" value="C:cytoplasm"/>
    <property type="evidence" value="ECO:0007669"/>
    <property type="project" value="UniProtKB-SubCell"/>
</dbReference>
<comment type="similarity">
    <text evidence="1 5">Belongs to the CoaE family.</text>
</comment>
<proteinExistence type="inferred from homology"/>
<dbReference type="GO" id="GO:0004140">
    <property type="term" value="F:dephospho-CoA kinase activity"/>
    <property type="evidence" value="ECO:0007669"/>
    <property type="project" value="UniProtKB-UniRule"/>
</dbReference>
<sequence>MQVIGLTGGMAAGKSTVASLFRQAHIPVFDADAVVRKLQGPRGRAFPFIAQHFPKAVKNNQLDRTVLREEVLSRPEALGILEKIIHPLVRQERELFLRRCRARGKRECVLDIPLLMEINADQECDWVVVVEAPYSTRLARIRQRGKGNVRMSEKQAQGFLKRQMSDEERRRRADFVIKTGLSKANTVKQVARFLHHIREIA</sequence>
<evidence type="ECO:0000313" key="7">
    <source>
        <dbReference type="EMBL" id="QDH17633.1"/>
    </source>
</evidence>
<dbReference type="PANTHER" id="PTHR10695">
    <property type="entry name" value="DEPHOSPHO-COA KINASE-RELATED"/>
    <property type="match status" value="1"/>
</dbReference>
<accession>A0A4Y6UJ48</accession>
<evidence type="ECO:0000256" key="1">
    <source>
        <dbReference type="ARBA" id="ARBA00009018"/>
    </source>
</evidence>
<comment type="function">
    <text evidence="5">Catalyzes the phosphorylation of the 3'-hydroxyl group of dephosphocoenzyme A to form coenzyme A.</text>
</comment>
<keyword evidence="2 5" id="KW-0547">Nucleotide-binding</keyword>
<keyword evidence="5 7" id="KW-0418">Kinase</keyword>
<dbReference type="InterPro" id="IPR027417">
    <property type="entry name" value="P-loop_NTPase"/>
</dbReference>
<dbReference type="RefSeq" id="WP_141461769.1">
    <property type="nucleotide sequence ID" value="NZ_CP038141.1"/>
</dbReference>
<dbReference type="HAMAP" id="MF_00376">
    <property type="entry name" value="Dephospho_CoA_kinase"/>
    <property type="match status" value="1"/>
</dbReference>
<feature type="binding site" evidence="5">
    <location>
        <begin position="11"/>
        <end position="16"/>
    </location>
    <ligand>
        <name>ATP</name>
        <dbReference type="ChEBI" id="CHEBI:30616"/>
    </ligand>
</feature>
<dbReference type="SUPFAM" id="SSF52540">
    <property type="entry name" value="P-loop containing nucleoside triphosphate hydrolases"/>
    <property type="match status" value="1"/>
</dbReference>
<dbReference type="Pfam" id="PF01121">
    <property type="entry name" value="CoaE"/>
    <property type="match status" value="1"/>
</dbReference>
<keyword evidence="5 7" id="KW-0808">Transferase</keyword>
<evidence type="ECO:0000256" key="4">
    <source>
        <dbReference type="ARBA" id="ARBA00022993"/>
    </source>
</evidence>
<reference evidence="7 8" key="1">
    <citation type="submission" date="2019-03" db="EMBL/GenBank/DDBJ databases">
        <title>The complete genome sequence of Swingsia samuiensis NBRC107927(T).</title>
        <authorList>
            <person name="Chua K.-O."/>
            <person name="Chan K.-G."/>
            <person name="See-Too W.-S."/>
        </authorList>
    </citation>
    <scope>NUCLEOTIDE SEQUENCE [LARGE SCALE GENOMIC DNA]</scope>
    <source>
        <strain evidence="7 8">AH83</strain>
    </source>
</reference>
<name>A0A4Y6UJ48_9PROT</name>
<keyword evidence="8" id="KW-1185">Reference proteome</keyword>
<evidence type="ECO:0000256" key="2">
    <source>
        <dbReference type="ARBA" id="ARBA00022741"/>
    </source>
</evidence>
<dbReference type="GO" id="GO:0015937">
    <property type="term" value="P:coenzyme A biosynthetic process"/>
    <property type="evidence" value="ECO:0007669"/>
    <property type="project" value="UniProtKB-UniRule"/>
</dbReference>
<dbReference type="InterPro" id="IPR001977">
    <property type="entry name" value="Depp_CoAkinase"/>
</dbReference>
<organism evidence="7 8">
    <name type="scientific">Swingsia samuiensis</name>
    <dbReference type="NCBI Taxonomy" id="1293412"/>
    <lineage>
        <taxon>Bacteria</taxon>
        <taxon>Pseudomonadati</taxon>
        <taxon>Pseudomonadota</taxon>
        <taxon>Alphaproteobacteria</taxon>
        <taxon>Acetobacterales</taxon>
        <taxon>Acetobacteraceae</taxon>
        <taxon>Swingsia</taxon>
    </lineage>
</organism>
<dbReference type="NCBIfam" id="TIGR00152">
    <property type="entry name" value="dephospho-CoA kinase"/>
    <property type="match status" value="1"/>
</dbReference>
<dbReference type="OrthoDB" id="9812943at2"/>
<dbReference type="UniPathway" id="UPA00241">
    <property type="reaction ID" value="UER00356"/>
</dbReference>
<evidence type="ECO:0000256" key="6">
    <source>
        <dbReference type="NCBIfam" id="TIGR00152"/>
    </source>
</evidence>